<evidence type="ECO:0000313" key="2">
    <source>
        <dbReference type="EMBL" id="KAJ4443591.1"/>
    </source>
</evidence>
<sequence>MAAYVRTAMNVRVPQKSFVSELLTAASFAFEEAVEVHKRIFTRTNEIGGGGGGGGGDRRRYHHQGKIEMFDS</sequence>
<evidence type="ECO:0000313" key="3">
    <source>
        <dbReference type="Proteomes" id="UP001148838"/>
    </source>
</evidence>
<accession>A0ABQ8TAL7</accession>
<name>A0ABQ8TAL7_PERAM</name>
<dbReference type="EMBL" id="JAJSOF020000013">
    <property type="protein sequence ID" value="KAJ4443591.1"/>
    <property type="molecule type" value="Genomic_DNA"/>
</dbReference>
<proteinExistence type="predicted"/>
<evidence type="ECO:0000256" key="1">
    <source>
        <dbReference type="SAM" id="MobiDB-lite"/>
    </source>
</evidence>
<dbReference type="Proteomes" id="UP001148838">
    <property type="component" value="Unassembled WGS sequence"/>
</dbReference>
<reference evidence="2 3" key="1">
    <citation type="journal article" date="2022" name="Allergy">
        <title>Genome assembly and annotation of Periplaneta americana reveal a comprehensive cockroach allergen profile.</title>
        <authorList>
            <person name="Wang L."/>
            <person name="Xiong Q."/>
            <person name="Saelim N."/>
            <person name="Wang L."/>
            <person name="Nong W."/>
            <person name="Wan A.T."/>
            <person name="Shi M."/>
            <person name="Liu X."/>
            <person name="Cao Q."/>
            <person name="Hui J.H.L."/>
            <person name="Sookrung N."/>
            <person name="Leung T.F."/>
            <person name="Tungtrongchitr A."/>
            <person name="Tsui S.K.W."/>
        </authorList>
    </citation>
    <scope>NUCLEOTIDE SEQUENCE [LARGE SCALE GENOMIC DNA]</scope>
    <source>
        <strain evidence="2">PWHHKU_190912</strain>
    </source>
</reference>
<feature type="region of interest" description="Disordered" evidence="1">
    <location>
        <begin position="45"/>
        <end position="72"/>
    </location>
</feature>
<organism evidence="2 3">
    <name type="scientific">Periplaneta americana</name>
    <name type="common">American cockroach</name>
    <name type="synonym">Blatta americana</name>
    <dbReference type="NCBI Taxonomy" id="6978"/>
    <lineage>
        <taxon>Eukaryota</taxon>
        <taxon>Metazoa</taxon>
        <taxon>Ecdysozoa</taxon>
        <taxon>Arthropoda</taxon>
        <taxon>Hexapoda</taxon>
        <taxon>Insecta</taxon>
        <taxon>Pterygota</taxon>
        <taxon>Neoptera</taxon>
        <taxon>Polyneoptera</taxon>
        <taxon>Dictyoptera</taxon>
        <taxon>Blattodea</taxon>
        <taxon>Blattoidea</taxon>
        <taxon>Blattidae</taxon>
        <taxon>Blattinae</taxon>
        <taxon>Periplaneta</taxon>
    </lineage>
</organism>
<keyword evidence="3" id="KW-1185">Reference proteome</keyword>
<comment type="caution">
    <text evidence="2">The sequence shown here is derived from an EMBL/GenBank/DDBJ whole genome shotgun (WGS) entry which is preliminary data.</text>
</comment>
<gene>
    <name evidence="2" type="ORF">ANN_05265</name>
</gene>
<protein>
    <submittedName>
        <fullName evidence="2">Uncharacterized protein</fullName>
    </submittedName>
</protein>